<dbReference type="OrthoDB" id="10500218at2759"/>
<evidence type="ECO:0000313" key="3">
    <source>
        <dbReference type="Proteomes" id="UP000230423"/>
    </source>
</evidence>
<organism evidence="2 3">
    <name type="scientific">Teladorsagia circumcincta</name>
    <name type="common">Brown stomach worm</name>
    <name type="synonym">Ostertagia circumcincta</name>
    <dbReference type="NCBI Taxonomy" id="45464"/>
    <lineage>
        <taxon>Eukaryota</taxon>
        <taxon>Metazoa</taxon>
        <taxon>Ecdysozoa</taxon>
        <taxon>Nematoda</taxon>
        <taxon>Chromadorea</taxon>
        <taxon>Rhabditida</taxon>
        <taxon>Rhabditina</taxon>
        <taxon>Rhabditomorpha</taxon>
        <taxon>Strongyloidea</taxon>
        <taxon>Trichostrongylidae</taxon>
        <taxon>Teladorsagia</taxon>
    </lineage>
</organism>
<dbReference type="AlphaFoldDB" id="A0A2G9UXA5"/>
<reference evidence="2 3" key="1">
    <citation type="submission" date="2015-09" db="EMBL/GenBank/DDBJ databases">
        <title>Draft genome of the parasitic nematode Teladorsagia circumcincta isolate WARC Sus (inbred).</title>
        <authorList>
            <person name="Mitreva M."/>
        </authorList>
    </citation>
    <scope>NUCLEOTIDE SEQUENCE [LARGE SCALE GENOMIC DNA]</scope>
    <source>
        <strain evidence="2 3">S</strain>
    </source>
</reference>
<gene>
    <name evidence="2" type="ORF">TELCIR_03658</name>
</gene>
<accession>A0A2G9UXA5</accession>
<evidence type="ECO:0000313" key="2">
    <source>
        <dbReference type="EMBL" id="PIO74342.1"/>
    </source>
</evidence>
<dbReference type="EMBL" id="KZ345297">
    <property type="protein sequence ID" value="PIO74342.1"/>
    <property type="molecule type" value="Genomic_DNA"/>
</dbReference>
<proteinExistence type="predicted"/>
<dbReference type="Proteomes" id="UP000230423">
    <property type="component" value="Unassembled WGS sequence"/>
</dbReference>
<name>A0A2G9UXA5_TELCI</name>
<evidence type="ECO:0000256" key="1">
    <source>
        <dbReference type="SAM" id="MobiDB-lite"/>
    </source>
</evidence>
<protein>
    <submittedName>
        <fullName evidence="2">Uncharacterized protein</fullName>
    </submittedName>
</protein>
<keyword evidence="3" id="KW-1185">Reference proteome</keyword>
<feature type="region of interest" description="Disordered" evidence="1">
    <location>
        <begin position="23"/>
        <end position="51"/>
    </location>
</feature>
<sequence length="116" mass="12787">MENRKAIMVGKFRHRIHGKAKSRIRKGFSSESNPVKKRHREAAASARVGSLSTGPMVAVDDRPEAADYLLNDLVLYTKMLENSESHEGSALKYLLSVLGVVLRAQPAGVWNVANTK</sequence>